<evidence type="ECO:0000313" key="5">
    <source>
        <dbReference type="Proteomes" id="UP000325177"/>
    </source>
</evidence>
<evidence type="ECO:0000256" key="3">
    <source>
        <dbReference type="RuleBase" id="RU000363"/>
    </source>
</evidence>
<dbReference type="PRINTS" id="PR00080">
    <property type="entry name" value="SDRFAMILY"/>
</dbReference>
<dbReference type="PROSITE" id="PS00061">
    <property type="entry name" value="ADH_SHORT"/>
    <property type="match status" value="1"/>
</dbReference>
<dbReference type="EMBL" id="CP043909">
    <property type="protein sequence ID" value="QER39733.1"/>
    <property type="molecule type" value="Genomic_DNA"/>
</dbReference>
<name>A0A5P1UUC3_9GAMM</name>
<dbReference type="PIRSF" id="PIRSF000126">
    <property type="entry name" value="11-beta-HSD1"/>
    <property type="match status" value="1"/>
</dbReference>
<dbReference type="CDD" id="cd05233">
    <property type="entry name" value="SDR_c"/>
    <property type="match status" value="1"/>
</dbReference>
<dbReference type="PRINTS" id="PR00081">
    <property type="entry name" value="GDHRDH"/>
</dbReference>
<sequence>MKLNWKYLNVLVTGGGSGIGKEISKQLLNKGATVIVATLLETEIEHLKRELGNLPGKLITIQIDLTSHQAIDELLQYVEEQNLKIDVLINNAGTALFGDHIDLDIKRVNTMLNLNILAMTELCSKVAQHMIQKKVSGSILNIASIGGFTPVPKLAAYAASKHYVVAFTQALHEELAPHHIFVGAFCPGITRTPIFDAMGLEQNSKSTGSVSHISQKFSMDVKDVASSAIHSLENKAIVSLPGLNKIVPILGLLPDRFLARFMYRAVVGRSAK</sequence>
<keyword evidence="5" id="KW-1185">Reference proteome</keyword>
<evidence type="ECO:0000256" key="2">
    <source>
        <dbReference type="ARBA" id="ARBA00023002"/>
    </source>
</evidence>
<dbReference type="RefSeq" id="WP_150026011.1">
    <property type="nucleotide sequence ID" value="NZ_CP043909.1"/>
</dbReference>
<dbReference type="Proteomes" id="UP000325177">
    <property type="component" value="Chromosome"/>
</dbReference>
<dbReference type="PANTHER" id="PTHR42901">
    <property type="entry name" value="ALCOHOL DEHYDROGENASE"/>
    <property type="match status" value="1"/>
</dbReference>
<comment type="similarity">
    <text evidence="1 3">Belongs to the short-chain dehydrogenases/reductases (SDR) family.</text>
</comment>
<organism evidence="4 5">
    <name type="scientific">Acinetobacter suaedae</name>
    <dbReference type="NCBI Taxonomy" id="2609668"/>
    <lineage>
        <taxon>Bacteria</taxon>
        <taxon>Pseudomonadati</taxon>
        <taxon>Pseudomonadota</taxon>
        <taxon>Gammaproteobacteria</taxon>
        <taxon>Moraxellales</taxon>
        <taxon>Moraxellaceae</taxon>
        <taxon>Acinetobacter</taxon>
    </lineage>
</organism>
<dbReference type="PANTHER" id="PTHR42901:SF1">
    <property type="entry name" value="ALCOHOL DEHYDROGENASE"/>
    <property type="match status" value="1"/>
</dbReference>
<protein>
    <submittedName>
        <fullName evidence="4">SDR family NAD(P)-dependent oxidoreductase</fullName>
    </submittedName>
</protein>
<dbReference type="Gene3D" id="3.40.50.720">
    <property type="entry name" value="NAD(P)-binding Rossmann-like Domain"/>
    <property type="match status" value="1"/>
</dbReference>
<dbReference type="InterPro" id="IPR036291">
    <property type="entry name" value="NAD(P)-bd_dom_sf"/>
</dbReference>
<dbReference type="SUPFAM" id="SSF51735">
    <property type="entry name" value="NAD(P)-binding Rossmann-fold domains"/>
    <property type="match status" value="1"/>
</dbReference>
<dbReference type="GO" id="GO:0016491">
    <property type="term" value="F:oxidoreductase activity"/>
    <property type="evidence" value="ECO:0007669"/>
    <property type="project" value="UniProtKB-KW"/>
</dbReference>
<dbReference type="AlphaFoldDB" id="A0A5P1UUC3"/>
<dbReference type="InterPro" id="IPR020904">
    <property type="entry name" value="Sc_DH/Rdtase_CS"/>
</dbReference>
<dbReference type="InterPro" id="IPR002347">
    <property type="entry name" value="SDR_fam"/>
</dbReference>
<gene>
    <name evidence="4" type="ORF">F2A31_08400</name>
</gene>
<reference evidence="4 5" key="1">
    <citation type="submission" date="2019-09" db="EMBL/GenBank/DDBJ databases">
        <title>Acinetobacter sp. C16S1 isolated from saline soil.</title>
        <authorList>
            <person name="Xu L."/>
            <person name="Sun J.-Q."/>
        </authorList>
    </citation>
    <scope>NUCLEOTIDE SEQUENCE [LARGE SCALE GENOMIC DNA]</scope>
    <source>
        <strain evidence="4 5">C16S1</strain>
    </source>
</reference>
<evidence type="ECO:0000313" key="4">
    <source>
        <dbReference type="EMBL" id="QER39733.1"/>
    </source>
</evidence>
<proteinExistence type="inferred from homology"/>
<dbReference type="Pfam" id="PF00106">
    <property type="entry name" value="adh_short"/>
    <property type="match status" value="1"/>
</dbReference>
<evidence type="ECO:0000256" key="1">
    <source>
        <dbReference type="ARBA" id="ARBA00006484"/>
    </source>
</evidence>
<dbReference type="KEGG" id="asue:F2A31_08400"/>
<keyword evidence="2" id="KW-0560">Oxidoreductase</keyword>
<accession>A0A5P1UUC3</accession>